<sequence length="117" mass="13248">DMQEVLRHARDSESSLAVVLRHVEENLAAPPHEWRRIHGALCLLERLLRPVAEAGAADCDEVLVGRSWFEAKMQGRLSVLEHFDYAEDPRVVKLVRRAATAARQTAERHVLCDEGDE</sequence>
<proteinExistence type="predicted"/>
<name>A0A813IX94_POLGL</name>
<evidence type="ECO:0000313" key="1">
    <source>
        <dbReference type="EMBL" id="CAE8658274.1"/>
    </source>
</evidence>
<dbReference type="AlphaFoldDB" id="A0A813IX94"/>
<protein>
    <submittedName>
        <fullName evidence="1">Uncharacterized protein</fullName>
    </submittedName>
</protein>
<dbReference type="EMBL" id="CAJNNW010015940">
    <property type="protein sequence ID" value="CAE8658274.1"/>
    <property type="molecule type" value="Genomic_DNA"/>
</dbReference>
<comment type="caution">
    <text evidence="1">The sequence shown here is derived from an EMBL/GenBank/DDBJ whole genome shotgun (WGS) entry which is preliminary data.</text>
</comment>
<accession>A0A813IX94</accession>
<dbReference type="Proteomes" id="UP000626109">
    <property type="component" value="Unassembled WGS sequence"/>
</dbReference>
<feature type="non-terminal residue" evidence="1">
    <location>
        <position position="1"/>
    </location>
</feature>
<reference evidence="1" key="1">
    <citation type="submission" date="2021-02" db="EMBL/GenBank/DDBJ databases">
        <authorList>
            <person name="Dougan E. K."/>
            <person name="Rhodes N."/>
            <person name="Thang M."/>
            <person name="Chan C."/>
        </authorList>
    </citation>
    <scope>NUCLEOTIDE SEQUENCE</scope>
</reference>
<feature type="non-terminal residue" evidence="1">
    <location>
        <position position="117"/>
    </location>
</feature>
<organism evidence="1 2">
    <name type="scientific">Polarella glacialis</name>
    <name type="common">Dinoflagellate</name>
    <dbReference type="NCBI Taxonomy" id="89957"/>
    <lineage>
        <taxon>Eukaryota</taxon>
        <taxon>Sar</taxon>
        <taxon>Alveolata</taxon>
        <taxon>Dinophyceae</taxon>
        <taxon>Suessiales</taxon>
        <taxon>Suessiaceae</taxon>
        <taxon>Polarella</taxon>
    </lineage>
</organism>
<evidence type="ECO:0000313" key="2">
    <source>
        <dbReference type="Proteomes" id="UP000626109"/>
    </source>
</evidence>
<gene>
    <name evidence="1" type="ORF">PGLA2088_LOCUS13351</name>
</gene>